<reference evidence="2" key="1">
    <citation type="journal article" date="2017" name="Nature">
        <title>The genome of Chenopodium quinoa.</title>
        <authorList>
            <person name="Jarvis D.E."/>
            <person name="Ho Y.S."/>
            <person name="Lightfoot D.J."/>
            <person name="Schmoeckel S.M."/>
            <person name="Li B."/>
            <person name="Borm T.J.A."/>
            <person name="Ohyanagi H."/>
            <person name="Mineta K."/>
            <person name="Michell C.T."/>
            <person name="Saber N."/>
            <person name="Kharbatia N.M."/>
            <person name="Rupper R.R."/>
            <person name="Sharp A.R."/>
            <person name="Dally N."/>
            <person name="Boughton B.A."/>
            <person name="Woo Y.H."/>
            <person name="Gao G."/>
            <person name="Schijlen E.G.W.M."/>
            <person name="Guo X."/>
            <person name="Momin A.A."/>
            <person name="Negrao S."/>
            <person name="Al-Babili S."/>
            <person name="Gehring C."/>
            <person name="Roessner U."/>
            <person name="Jung C."/>
            <person name="Murphy K."/>
            <person name="Arold S.T."/>
            <person name="Gojobori T."/>
            <person name="van der Linden C.G."/>
            <person name="van Loo E.N."/>
            <person name="Jellen E.N."/>
            <person name="Maughan P.J."/>
            <person name="Tester M."/>
        </authorList>
    </citation>
    <scope>NUCLEOTIDE SEQUENCE [LARGE SCALE GENOMIC DNA]</scope>
    <source>
        <strain evidence="2">cv. PI 614886</strain>
    </source>
</reference>
<protein>
    <submittedName>
        <fullName evidence="2">Uncharacterized protein</fullName>
    </submittedName>
</protein>
<keyword evidence="3" id="KW-1185">Reference proteome</keyword>
<dbReference type="Gramene" id="AUR62035059-RA">
    <property type="protein sequence ID" value="AUR62035059-RA:cds"/>
    <property type="gene ID" value="AUR62035059"/>
</dbReference>
<accession>A0A803MTR8</accession>
<dbReference type="PANTHER" id="PTHR33527">
    <property type="entry name" value="OS07G0274300 PROTEIN"/>
    <property type="match status" value="1"/>
</dbReference>
<evidence type="ECO:0000313" key="3">
    <source>
        <dbReference type="Proteomes" id="UP000596660"/>
    </source>
</evidence>
<dbReference type="PANTHER" id="PTHR33527:SF28">
    <property type="entry name" value="GB|AAD43168.1"/>
    <property type="match status" value="1"/>
</dbReference>
<dbReference type="AlphaFoldDB" id="A0A803MTR8"/>
<dbReference type="Proteomes" id="UP000596660">
    <property type="component" value="Unplaced"/>
</dbReference>
<dbReference type="EnsemblPlants" id="AUR62035059-RA">
    <property type="protein sequence ID" value="AUR62035059-RA:cds"/>
    <property type="gene ID" value="AUR62035059"/>
</dbReference>
<proteinExistence type="predicted"/>
<dbReference type="OMA" id="SHEESCM"/>
<organism evidence="2 3">
    <name type="scientific">Chenopodium quinoa</name>
    <name type="common">Quinoa</name>
    <dbReference type="NCBI Taxonomy" id="63459"/>
    <lineage>
        <taxon>Eukaryota</taxon>
        <taxon>Viridiplantae</taxon>
        <taxon>Streptophyta</taxon>
        <taxon>Embryophyta</taxon>
        <taxon>Tracheophyta</taxon>
        <taxon>Spermatophyta</taxon>
        <taxon>Magnoliopsida</taxon>
        <taxon>eudicotyledons</taxon>
        <taxon>Gunneridae</taxon>
        <taxon>Pentapetalae</taxon>
        <taxon>Caryophyllales</taxon>
        <taxon>Chenopodiaceae</taxon>
        <taxon>Chenopodioideae</taxon>
        <taxon>Atripliceae</taxon>
        <taxon>Chenopodium</taxon>
    </lineage>
</organism>
<sequence length="392" mass="43975">MASSSSSSPPSVLDTTITQEEYFAFHNIDRHLFARLVFDMGREPVEAMHATAFWMWLERLNMAQYIANIVKYHDNVFKAIFEETFMCLKVIESDTLLVPSNDIPTIKSIVGNNTREVIDLNFFHENRVSILLGVGHFVEHTCTRAFRDIMQIALAARPKIAVNQNNQSVPKAPELGVRGRPNPGVIGGSKSGGVSPTPTPTPRPALPPGNLAPYPNIIRVGELNVPLQGDHQYNVVNHNSFFHGVGARPSNYGLEAQPQVLQEDFVEQLLAQLQLSERSLVHNVDEKPNLLPSERTIFLTFSKGYPILENELREFINRSFGDIIETLKMQEVGEKEQPLYARLVVRDAKTMDIVLSEQGRSKFSINGKHVWARKYVSKNPHSPPSSPTTQSK</sequence>
<reference evidence="2" key="2">
    <citation type="submission" date="2021-03" db="UniProtKB">
        <authorList>
            <consortium name="EnsemblPlants"/>
        </authorList>
    </citation>
    <scope>IDENTIFICATION</scope>
</reference>
<feature type="compositionally biased region" description="Pro residues" evidence="1">
    <location>
        <begin position="197"/>
        <end position="207"/>
    </location>
</feature>
<evidence type="ECO:0000313" key="2">
    <source>
        <dbReference type="EnsemblPlants" id="AUR62035059-RA:cds"/>
    </source>
</evidence>
<feature type="region of interest" description="Disordered" evidence="1">
    <location>
        <begin position="165"/>
        <end position="209"/>
    </location>
</feature>
<evidence type="ECO:0000256" key="1">
    <source>
        <dbReference type="SAM" id="MobiDB-lite"/>
    </source>
</evidence>
<name>A0A803MTR8_CHEQI</name>